<evidence type="ECO:0000256" key="4">
    <source>
        <dbReference type="ARBA" id="ARBA00022692"/>
    </source>
</evidence>
<evidence type="ECO:0000256" key="6">
    <source>
        <dbReference type="ARBA" id="ARBA00023053"/>
    </source>
</evidence>
<comment type="similarity">
    <text evidence="10">Belongs to the NhaD Na(+)/H(+) (TC 2.A.62) antiporter family.</text>
</comment>
<dbReference type="InterPro" id="IPR004680">
    <property type="entry name" value="Cit_transptr-like_dom"/>
</dbReference>
<evidence type="ECO:0000256" key="11">
    <source>
        <dbReference type="SAM" id="Phobius"/>
    </source>
</evidence>
<dbReference type="GO" id="GO:0015297">
    <property type="term" value="F:antiporter activity"/>
    <property type="evidence" value="ECO:0007669"/>
    <property type="project" value="UniProtKB-KW"/>
</dbReference>
<comment type="subcellular location">
    <subcellularLocation>
        <location evidence="1">Membrane</location>
        <topology evidence="1">Multi-pass membrane protein</topology>
    </subcellularLocation>
</comment>
<proteinExistence type="inferred from homology"/>
<dbReference type="GO" id="GO:0006814">
    <property type="term" value="P:sodium ion transport"/>
    <property type="evidence" value="ECO:0007669"/>
    <property type="project" value="UniProtKB-KW"/>
</dbReference>
<feature type="transmembrane region" description="Helical" evidence="11">
    <location>
        <begin position="274"/>
        <end position="291"/>
    </location>
</feature>
<feature type="transmembrane region" description="Helical" evidence="11">
    <location>
        <begin position="185"/>
        <end position="212"/>
    </location>
</feature>
<protein>
    <submittedName>
        <fullName evidence="13">Citrate transporter</fullName>
    </submittedName>
</protein>
<feature type="transmembrane region" description="Helical" evidence="11">
    <location>
        <begin position="233"/>
        <end position="254"/>
    </location>
</feature>
<evidence type="ECO:0000256" key="5">
    <source>
        <dbReference type="ARBA" id="ARBA00022989"/>
    </source>
</evidence>
<dbReference type="AlphaFoldDB" id="J9H3E8"/>
<keyword evidence="7" id="KW-0406">Ion transport</keyword>
<keyword evidence="8 11" id="KW-0472">Membrane</keyword>
<keyword evidence="6" id="KW-0915">Sodium</keyword>
<dbReference type="PANTHER" id="PTHR43269:SF2">
    <property type="entry name" value="SODIUM_PROTON ANTIPORTER 1-RELATED"/>
    <property type="match status" value="1"/>
</dbReference>
<keyword evidence="3" id="KW-0050">Antiport</keyword>
<evidence type="ECO:0000256" key="3">
    <source>
        <dbReference type="ARBA" id="ARBA00022449"/>
    </source>
</evidence>
<feature type="transmembrane region" description="Helical" evidence="11">
    <location>
        <begin position="146"/>
        <end position="165"/>
    </location>
</feature>
<evidence type="ECO:0000259" key="12">
    <source>
        <dbReference type="Pfam" id="PF03600"/>
    </source>
</evidence>
<keyword evidence="2" id="KW-0813">Transport</keyword>
<keyword evidence="5 11" id="KW-1133">Transmembrane helix</keyword>
<dbReference type="Pfam" id="PF03600">
    <property type="entry name" value="CitMHS"/>
    <property type="match status" value="1"/>
</dbReference>
<evidence type="ECO:0000256" key="2">
    <source>
        <dbReference type="ARBA" id="ARBA00022448"/>
    </source>
</evidence>
<feature type="domain" description="Citrate transporter-like" evidence="12">
    <location>
        <begin position="2"/>
        <end position="207"/>
    </location>
</feature>
<evidence type="ECO:0000256" key="8">
    <source>
        <dbReference type="ARBA" id="ARBA00023136"/>
    </source>
</evidence>
<organism evidence="13">
    <name type="scientific">gut metagenome</name>
    <dbReference type="NCBI Taxonomy" id="749906"/>
    <lineage>
        <taxon>unclassified sequences</taxon>
        <taxon>metagenomes</taxon>
        <taxon>organismal metagenomes</taxon>
    </lineage>
</organism>
<evidence type="ECO:0000256" key="7">
    <source>
        <dbReference type="ARBA" id="ARBA00023065"/>
    </source>
</evidence>
<evidence type="ECO:0000256" key="1">
    <source>
        <dbReference type="ARBA" id="ARBA00004141"/>
    </source>
</evidence>
<sequence>MVILAANCGGVITVIGDMTSLKLWTDGLIAPSEYFLTLVVPVVAALSTILLLLQHNLPSRIEFTTTTLPYRGDDTLLSRPQRLLMLFVGVGGLWFIPTFHRITQMPPFVGALCVLALLWIVDEICNRQLLSSDTMVRRRQPQALQYANLQNLLYFLGLILMFGALAESGLLRQFLHWLLSWCADIYAISFVSAFISAVLGNVPTLLAGVSVFNQPEQLAFPDSMLAEGQFWPLLSYATAFGGSMLSTGTIAGILLMRMEGVSFSWYFRHVTPKVIAGFGVGFLVLVLIQWSL</sequence>
<accession>J9H3E8</accession>
<keyword evidence="4 11" id="KW-0812">Transmembrane</keyword>
<dbReference type="InterPro" id="IPR045016">
    <property type="entry name" value="NhaD-like"/>
</dbReference>
<feature type="transmembrane region" description="Helical" evidence="11">
    <location>
        <begin position="108"/>
        <end position="125"/>
    </location>
</feature>
<keyword evidence="9" id="KW-0739">Sodium transport</keyword>
<feature type="transmembrane region" description="Helical" evidence="11">
    <location>
        <begin position="83"/>
        <end position="102"/>
    </location>
</feature>
<evidence type="ECO:0000313" key="13">
    <source>
        <dbReference type="EMBL" id="EJX10508.1"/>
    </source>
</evidence>
<dbReference type="PANTHER" id="PTHR43269">
    <property type="entry name" value="SODIUM/PROTON ANTIPORTER 1-RELATED"/>
    <property type="match status" value="1"/>
</dbReference>
<reference evidence="13" key="1">
    <citation type="journal article" date="2012" name="PLoS ONE">
        <title>Gene sets for utilization of primary and secondary nutrition supplies in the distal gut of endangered iberian lynx.</title>
        <authorList>
            <person name="Alcaide M."/>
            <person name="Messina E."/>
            <person name="Richter M."/>
            <person name="Bargiela R."/>
            <person name="Peplies J."/>
            <person name="Huws S.A."/>
            <person name="Newbold C.J."/>
            <person name="Golyshin P.N."/>
            <person name="Simon M.A."/>
            <person name="Lopez G."/>
            <person name="Yakimov M.M."/>
            <person name="Ferrer M."/>
        </authorList>
    </citation>
    <scope>NUCLEOTIDE SEQUENCE</scope>
</reference>
<gene>
    <name evidence="13" type="ORF">EVA_01117</name>
</gene>
<comment type="caution">
    <text evidence="13">The sequence shown here is derived from an EMBL/GenBank/DDBJ whole genome shotgun (WGS) entry which is preliminary data.</text>
</comment>
<feature type="transmembrane region" description="Helical" evidence="11">
    <location>
        <begin position="34"/>
        <end position="53"/>
    </location>
</feature>
<name>J9H3E8_9ZZZZ</name>
<evidence type="ECO:0000256" key="10">
    <source>
        <dbReference type="ARBA" id="ARBA00025753"/>
    </source>
</evidence>
<dbReference type="GO" id="GO:0016020">
    <property type="term" value="C:membrane"/>
    <property type="evidence" value="ECO:0007669"/>
    <property type="project" value="UniProtKB-SubCell"/>
</dbReference>
<dbReference type="EMBL" id="AMCI01000171">
    <property type="protein sequence ID" value="EJX10508.1"/>
    <property type="molecule type" value="Genomic_DNA"/>
</dbReference>
<evidence type="ECO:0000256" key="9">
    <source>
        <dbReference type="ARBA" id="ARBA00023201"/>
    </source>
</evidence>